<accession>A0ABR1EGJ6</accession>
<dbReference type="EMBL" id="JAVFWL010000006">
    <property type="protein sequence ID" value="KAK6761728.1"/>
    <property type="molecule type" value="Genomic_DNA"/>
</dbReference>
<gene>
    <name evidence="1" type="primary">Necator_chrX.g22873</name>
    <name evidence="1" type="ORF">RB195_022710</name>
</gene>
<reference evidence="1 2" key="1">
    <citation type="submission" date="2023-08" db="EMBL/GenBank/DDBJ databases">
        <title>A Necator americanus chromosomal reference genome.</title>
        <authorList>
            <person name="Ilik V."/>
            <person name="Petrzelkova K.J."/>
            <person name="Pardy F."/>
            <person name="Fuh T."/>
            <person name="Niatou-Singa F.S."/>
            <person name="Gouil Q."/>
            <person name="Baker L."/>
            <person name="Ritchie M.E."/>
            <person name="Jex A.R."/>
            <person name="Gazzola D."/>
            <person name="Li H."/>
            <person name="Toshio Fujiwara R."/>
            <person name="Zhan B."/>
            <person name="Aroian R.V."/>
            <person name="Pafco B."/>
            <person name="Schwarz E.M."/>
        </authorList>
    </citation>
    <scope>NUCLEOTIDE SEQUENCE [LARGE SCALE GENOMIC DNA]</scope>
    <source>
        <strain evidence="1 2">Aroian</strain>
        <tissue evidence="1">Whole animal</tissue>
    </source>
</reference>
<evidence type="ECO:0000313" key="1">
    <source>
        <dbReference type="EMBL" id="KAK6761728.1"/>
    </source>
</evidence>
<proteinExistence type="predicted"/>
<protein>
    <submittedName>
        <fullName evidence="1">Uncharacterized protein</fullName>
    </submittedName>
</protein>
<dbReference type="Proteomes" id="UP001303046">
    <property type="component" value="Unassembled WGS sequence"/>
</dbReference>
<keyword evidence="2" id="KW-1185">Reference proteome</keyword>
<name>A0ABR1EGJ6_NECAM</name>
<sequence>MTFIDILTSRALQVNSAHSFTNIHFTSDHLYLSGIEGFLLENKHTSPNSFQKLTPSATSYPQQMWIAIMVGDGAAQ</sequence>
<organism evidence="1 2">
    <name type="scientific">Necator americanus</name>
    <name type="common">Human hookworm</name>
    <dbReference type="NCBI Taxonomy" id="51031"/>
    <lineage>
        <taxon>Eukaryota</taxon>
        <taxon>Metazoa</taxon>
        <taxon>Ecdysozoa</taxon>
        <taxon>Nematoda</taxon>
        <taxon>Chromadorea</taxon>
        <taxon>Rhabditida</taxon>
        <taxon>Rhabditina</taxon>
        <taxon>Rhabditomorpha</taxon>
        <taxon>Strongyloidea</taxon>
        <taxon>Ancylostomatidae</taxon>
        <taxon>Bunostominae</taxon>
        <taxon>Necator</taxon>
    </lineage>
</organism>
<evidence type="ECO:0000313" key="2">
    <source>
        <dbReference type="Proteomes" id="UP001303046"/>
    </source>
</evidence>
<comment type="caution">
    <text evidence="1">The sequence shown here is derived from an EMBL/GenBank/DDBJ whole genome shotgun (WGS) entry which is preliminary data.</text>
</comment>